<feature type="region of interest" description="Disordered" evidence="1">
    <location>
        <begin position="1"/>
        <end position="29"/>
    </location>
</feature>
<feature type="compositionally biased region" description="Polar residues" evidence="1">
    <location>
        <begin position="1"/>
        <end position="27"/>
    </location>
</feature>
<dbReference type="PANTHER" id="PTHR35617">
    <property type="entry name" value="PHAGE_INTEGRASE DOMAIN-CONTAINING PROTEIN"/>
    <property type="match status" value="1"/>
</dbReference>
<dbReference type="Gene3D" id="1.10.150.130">
    <property type="match status" value="1"/>
</dbReference>
<accession>A0A6S7J6A9</accession>
<dbReference type="InterPro" id="IPR010998">
    <property type="entry name" value="Integrase_recombinase_N"/>
</dbReference>
<dbReference type="AlphaFoldDB" id="A0A6S7J6A9"/>
<organism evidence="2 3">
    <name type="scientific">Paramuricea clavata</name>
    <name type="common">Red gorgonian</name>
    <name type="synonym">Violescent sea-whip</name>
    <dbReference type="NCBI Taxonomy" id="317549"/>
    <lineage>
        <taxon>Eukaryota</taxon>
        <taxon>Metazoa</taxon>
        <taxon>Cnidaria</taxon>
        <taxon>Anthozoa</taxon>
        <taxon>Octocorallia</taxon>
        <taxon>Malacalcyonacea</taxon>
        <taxon>Plexauridae</taxon>
        <taxon>Paramuricea</taxon>
    </lineage>
</organism>
<sequence>MYGSSSTTPNVTRSLNEGQSTASSNQPPVGWLETISQRFQTTDVSEETREILLAAWRRNTTNAYASAWNKCVGWCGEREINPFSVSLNTVLEFLKDQFKDGKAYRTTLDRSSDLAKKDLRFRIYHPEGVFFKLPGLSKTSKPGDSPKSSFHASFGEDKDLCPVNCLKCYEDNTNSCHT</sequence>
<dbReference type="EMBL" id="CACRXK020006135">
    <property type="protein sequence ID" value="CAB4008478.1"/>
    <property type="molecule type" value="Genomic_DNA"/>
</dbReference>
<evidence type="ECO:0000313" key="3">
    <source>
        <dbReference type="Proteomes" id="UP001152795"/>
    </source>
</evidence>
<dbReference type="PANTHER" id="PTHR35617:SF3">
    <property type="entry name" value="CORE-BINDING (CB) DOMAIN-CONTAINING PROTEIN"/>
    <property type="match status" value="1"/>
</dbReference>
<proteinExistence type="predicted"/>
<dbReference type="Proteomes" id="UP001152795">
    <property type="component" value="Unassembled WGS sequence"/>
</dbReference>
<dbReference type="SUPFAM" id="SSF47823">
    <property type="entry name" value="lambda integrase-like, N-terminal domain"/>
    <property type="match status" value="1"/>
</dbReference>
<gene>
    <name evidence="2" type="ORF">PACLA_8A059599</name>
</gene>
<reference evidence="2" key="1">
    <citation type="submission" date="2020-04" db="EMBL/GenBank/DDBJ databases">
        <authorList>
            <person name="Alioto T."/>
            <person name="Alioto T."/>
            <person name="Gomez Garrido J."/>
        </authorList>
    </citation>
    <scope>NUCLEOTIDE SEQUENCE</scope>
    <source>
        <strain evidence="2">A484AB</strain>
    </source>
</reference>
<evidence type="ECO:0000256" key="1">
    <source>
        <dbReference type="SAM" id="MobiDB-lite"/>
    </source>
</evidence>
<dbReference type="OrthoDB" id="10617871at2759"/>
<protein>
    <submittedName>
        <fullName evidence="2">Uncharacterized protein</fullName>
    </submittedName>
</protein>
<name>A0A6S7J6A9_PARCT</name>
<evidence type="ECO:0000313" key="2">
    <source>
        <dbReference type="EMBL" id="CAB4008478.1"/>
    </source>
</evidence>
<keyword evidence="3" id="KW-1185">Reference proteome</keyword>
<comment type="caution">
    <text evidence="2">The sequence shown here is derived from an EMBL/GenBank/DDBJ whole genome shotgun (WGS) entry which is preliminary data.</text>
</comment>